<reference evidence="2 3" key="1">
    <citation type="journal article" date="2017" name="Int. J. Syst. Evol. Microbiol.">
        <title>Brenneria populi subsp. brevivirga subsp. nov. isolated from symptomatic bark of Populus x euramericana canker, and description of Brenneria populi subsp. populi subsp. nov.</title>
        <authorList>
            <person name="Zheng M.H."/>
            <person name="Piao C.G."/>
            <person name="Xue H."/>
            <person name="Guo M.W."/>
            <person name="Li Y."/>
        </authorList>
    </citation>
    <scope>NUCLEOTIDE SEQUENCE [LARGE SCALE GENOMIC DNA]</scope>
    <source>
        <strain evidence="2 3">D9-5</strain>
    </source>
</reference>
<proteinExistence type="predicted"/>
<dbReference type="Proteomes" id="UP001309705">
    <property type="component" value="Unassembled WGS sequence"/>
</dbReference>
<feature type="transmembrane region" description="Helical" evidence="1">
    <location>
        <begin position="15"/>
        <end position="38"/>
    </location>
</feature>
<evidence type="ECO:0000313" key="2">
    <source>
        <dbReference type="EMBL" id="MEC5344925.1"/>
    </source>
</evidence>
<accession>A0ABU6JVW0</accession>
<keyword evidence="3" id="KW-1185">Reference proteome</keyword>
<keyword evidence="1" id="KW-0472">Membrane</keyword>
<protein>
    <submittedName>
        <fullName evidence="2">Uncharacterized protein</fullName>
    </submittedName>
</protein>
<organism evidence="2 3">
    <name type="scientific">Brenneria populi</name>
    <dbReference type="NCBI Taxonomy" id="1505588"/>
    <lineage>
        <taxon>Bacteria</taxon>
        <taxon>Pseudomonadati</taxon>
        <taxon>Pseudomonadota</taxon>
        <taxon>Gammaproteobacteria</taxon>
        <taxon>Enterobacterales</taxon>
        <taxon>Pectobacteriaceae</taxon>
        <taxon>Brenneria</taxon>
    </lineage>
</organism>
<comment type="caution">
    <text evidence="2">The sequence shown here is derived from an EMBL/GenBank/DDBJ whole genome shotgun (WGS) entry which is preliminary data.</text>
</comment>
<name>A0ABU6JVW0_9GAMM</name>
<keyword evidence="1" id="KW-1133">Transmembrane helix</keyword>
<evidence type="ECO:0000256" key="1">
    <source>
        <dbReference type="SAM" id="Phobius"/>
    </source>
</evidence>
<dbReference type="RefSeq" id="WP_327619688.1">
    <property type="nucleotide sequence ID" value="NZ_JAYWTM010000031.1"/>
</dbReference>
<gene>
    <name evidence="2" type="ORF">VSX58_20220</name>
</gene>
<dbReference type="EMBL" id="JAYWTM010000031">
    <property type="protein sequence ID" value="MEC5344925.1"/>
    <property type="molecule type" value="Genomic_DNA"/>
</dbReference>
<evidence type="ECO:0000313" key="3">
    <source>
        <dbReference type="Proteomes" id="UP001309705"/>
    </source>
</evidence>
<sequence length="92" mass="10702">MFFEPWLTMCWRDEYAVSIQIGLLFPSFFSIFLMACGFRTVTEMEIQQTLGREMEQERWTSLDRTLQREVAVFEPGDDGRSVIGRVAAKGLQ</sequence>
<keyword evidence="1" id="KW-0812">Transmembrane</keyword>